<dbReference type="Proteomes" id="UP000886520">
    <property type="component" value="Chromosome 2"/>
</dbReference>
<keyword evidence="2" id="KW-1185">Reference proteome</keyword>
<gene>
    <name evidence="1" type="ORF">GOP47_0001378</name>
</gene>
<sequence>MQEEQRASLWWAWAVTSHSRIWTSCATLVPTPCPLLANSKPSMSSFSTMSPLMLVVQLQSNQHLSRILYISRTISKRTSSICWRQYQAPYYIRATTAKFPRNQANVAGGVVYADDSSADCEDVGGAQLDYIACTFVNNTARQDGGALQLAFVSSGATASTKQSAFISNRAGEDGGDVNVQADQVGALGAKLNSFSTLYTTSSALDIGSVENVPPAPSPPPSSNIIGDPHFVGKHGQRFDIHGKDGKDCCVVSDHAIHINMHVFQGGVE</sequence>
<evidence type="ECO:0000313" key="1">
    <source>
        <dbReference type="EMBL" id="KAI5081635.1"/>
    </source>
</evidence>
<dbReference type="AlphaFoldDB" id="A0A9D4V8Y0"/>
<dbReference type="PANTHER" id="PTHR31656">
    <property type="entry name" value="ROOT CAP DOMAIN-CONTAINING PROTEIN"/>
    <property type="match status" value="1"/>
</dbReference>
<accession>A0A9D4V8Y0</accession>
<dbReference type="EMBL" id="JABFUD020000003">
    <property type="protein sequence ID" value="KAI5081635.1"/>
    <property type="molecule type" value="Genomic_DNA"/>
</dbReference>
<organism evidence="1 2">
    <name type="scientific">Adiantum capillus-veneris</name>
    <name type="common">Maidenhair fern</name>
    <dbReference type="NCBI Taxonomy" id="13818"/>
    <lineage>
        <taxon>Eukaryota</taxon>
        <taxon>Viridiplantae</taxon>
        <taxon>Streptophyta</taxon>
        <taxon>Embryophyta</taxon>
        <taxon>Tracheophyta</taxon>
        <taxon>Polypodiopsida</taxon>
        <taxon>Polypodiidae</taxon>
        <taxon>Polypodiales</taxon>
        <taxon>Pteridineae</taxon>
        <taxon>Pteridaceae</taxon>
        <taxon>Vittarioideae</taxon>
        <taxon>Adiantum</taxon>
    </lineage>
</organism>
<reference evidence="1" key="1">
    <citation type="submission" date="2021-01" db="EMBL/GenBank/DDBJ databases">
        <title>Adiantum capillus-veneris genome.</title>
        <authorList>
            <person name="Fang Y."/>
            <person name="Liao Q."/>
        </authorList>
    </citation>
    <scope>NUCLEOTIDE SEQUENCE</scope>
    <source>
        <strain evidence="1">H3</strain>
        <tissue evidence="1">Leaf</tissue>
    </source>
</reference>
<protein>
    <submittedName>
        <fullName evidence="1">Uncharacterized protein</fullName>
    </submittedName>
</protein>
<dbReference type="OrthoDB" id="2012132at2759"/>
<name>A0A9D4V8Y0_ADICA</name>
<proteinExistence type="predicted"/>
<comment type="caution">
    <text evidence="1">The sequence shown here is derived from an EMBL/GenBank/DDBJ whole genome shotgun (WGS) entry which is preliminary data.</text>
</comment>
<evidence type="ECO:0000313" key="2">
    <source>
        <dbReference type="Proteomes" id="UP000886520"/>
    </source>
</evidence>